<keyword evidence="1" id="KW-0472">Membrane</keyword>
<dbReference type="EMBL" id="RBID01000013">
    <property type="protein sequence ID" value="RKQ60291.1"/>
    <property type="molecule type" value="Genomic_DNA"/>
</dbReference>
<proteinExistence type="predicted"/>
<dbReference type="Proteomes" id="UP000279384">
    <property type="component" value="Unassembled WGS sequence"/>
</dbReference>
<dbReference type="AlphaFoldDB" id="A0A495BHF3"/>
<protein>
    <submittedName>
        <fullName evidence="2">Uncharacterized protein</fullName>
    </submittedName>
</protein>
<accession>A0A495BHF3</accession>
<feature type="transmembrane region" description="Helical" evidence="1">
    <location>
        <begin position="12"/>
        <end position="32"/>
    </location>
</feature>
<name>A0A495BHF3_VOGIN</name>
<sequence length="55" mass="6169">MPMSELFSPLEWVFVVILGLVPLAGIVFHLWIMLLRPPKQPPADAAPPAQDREPH</sequence>
<gene>
    <name evidence="2" type="ORF">C8E02_1635</name>
</gene>
<keyword evidence="1" id="KW-0812">Transmembrane</keyword>
<evidence type="ECO:0000313" key="3">
    <source>
        <dbReference type="Proteomes" id="UP000279384"/>
    </source>
</evidence>
<evidence type="ECO:0000256" key="1">
    <source>
        <dbReference type="SAM" id="Phobius"/>
    </source>
</evidence>
<comment type="caution">
    <text evidence="2">The sequence shown here is derived from an EMBL/GenBank/DDBJ whole genome shotgun (WGS) entry which is preliminary data.</text>
</comment>
<reference evidence="2 3" key="1">
    <citation type="submission" date="2018-10" db="EMBL/GenBank/DDBJ databases">
        <title>Genomic Encyclopedia of Type Strains, Phase IV (KMG-IV): sequencing the most valuable type-strain genomes for metagenomic binning, comparative biology and taxonomic classification.</title>
        <authorList>
            <person name="Goeker M."/>
        </authorList>
    </citation>
    <scope>NUCLEOTIDE SEQUENCE [LARGE SCALE GENOMIC DNA]</scope>
    <source>
        <strain evidence="2 3">DSM 3303</strain>
    </source>
</reference>
<keyword evidence="1" id="KW-1133">Transmembrane helix</keyword>
<evidence type="ECO:0000313" key="2">
    <source>
        <dbReference type="EMBL" id="RKQ60291.1"/>
    </source>
</evidence>
<organism evidence="2 3">
    <name type="scientific">Vogesella indigofera</name>
    <name type="common">Pseudomonas indigofera</name>
    <dbReference type="NCBI Taxonomy" id="45465"/>
    <lineage>
        <taxon>Bacteria</taxon>
        <taxon>Pseudomonadati</taxon>
        <taxon>Pseudomonadota</taxon>
        <taxon>Betaproteobacteria</taxon>
        <taxon>Neisseriales</taxon>
        <taxon>Chromobacteriaceae</taxon>
        <taxon>Vogesella</taxon>
    </lineage>
</organism>